<feature type="transmembrane region" description="Helical" evidence="1">
    <location>
        <begin position="36"/>
        <end position="52"/>
    </location>
</feature>
<dbReference type="Proteomes" id="UP001055091">
    <property type="component" value="Unassembled WGS sequence"/>
</dbReference>
<accession>A0AA37JB33</accession>
<keyword evidence="1" id="KW-0472">Membrane</keyword>
<keyword evidence="1" id="KW-1133">Transmembrane helix</keyword>
<dbReference type="CDD" id="cd00060">
    <property type="entry name" value="FHA"/>
    <property type="match status" value="1"/>
</dbReference>
<organism evidence="3 4">
    <name type="scientific">Hungatella hathewayi</name>
    <dbReference type="NCBI Taxonomy" id="154046"/>
    <lineage>
        <taxon>Bacteria</taxon>
        <taxon>Bacillati</taxon>
        <taxon>Bacillota</taxon>
        <taxon>Clostridia</taxon>
        <taxon>Lachnospirales</taxon>
        <taxon>Lachnospiraceae</taxon>
        <taxon>Hungatella</taxon>
    </lineage>
</organism>
<dbReference type="RefSeq" id="WP_244052324.1">
    <property type="nucleotide sequence ID" value="NZ_BQNJ01000001.1"/>
</dbReference>
<evidence type="ECO:0000259" key="2">
    <source>
        <dbReference type="PROSITE" id="PS50006"/>
    </source>
</evidence>
<evidence type="ECO:0000313" key="4">
    <source>
        <dbReference type="Proteomes" id="UP001055091"/>
    </source>
</evidence>
<proteinExistence type="predicted"/>
<dbReference type="InterPro" id="IPR008984">
    <property type="entry name" value="SMAD_FHA_dom_sf"/>
</dbReference>
<dbReference type="Pfam" id="PF00498">
    <property type="entry name" value="FHA"/>
    <property type="match status" value="1"/>
</dbReference>
<comment type="caution">
    <text evidence="3">The sequence shown here is derived from an EMBL/GenBank/DDBJ whole genome shotgun (WGS) entry which is preliminary data.</text>
</comment>
<gene>
    <name evidence="3" type="ORF">CE91St55_04560</name>
</gene>
<protein>
    <recommendedName>
        <fullName evidence="2">FHA domain-containing protein</fullName>
    </recommendedName>
</protein>
<feature type="domain" description="FHA" evidence="2">
    <location>
        <begin position="101"/>
        <end position="157"/>
    </location>
</feature>
<dbReference type="Gene3D" id="2.60.200.20">
    <property type="match status" value="1"/>
</dbReference>
<name>A0AA37JB33_9FIRM</name>
<keyword evidence="1" id="KW-0812">Transmembrane</keyword>
<dbReference type="SUPFAM" id="SSF49879">
    <property type="entry name" value="SMAD/FHA domain"/>
    <property type="match status" value="1"/>
</dbReference>
<sequence>MKKRRKGVKIAADIIILLCSGILLSSIYMGKADRRWFWPLLCFLLLLMVWAIKDLNSQVRQKSTGYQDSPPADDTAIRQLILLDEQNKPIKSWDLSGKIAVVIGKRNDEEEVDVDLEDCEYSTFIDPQHAALNFCQNFWYIEDLGSQNGIQIKKVEDGVCYKVLNRPCRVMPGDIIYIANTRLLLT</sequence>
<feature type="transmembrane region" description="Helical" evidence="1">
    <location>
        <begin position="12"/>
        <end position="30"/>
    </location>
</feature>
<dbReference type="InterPro" id="IPR000253">
    <property type="entry name" value="FHA_dom"/>
</dbReference>
<dbReference type="AlphaFoldDB" id="A0AA37JB33"/>
<evidence type="ECO:0000313" key="3">
    <source>
        <dbReference type="EMBL" id="GKG98474.1"/>
    </source>
</evidence>
<evidence type="ECO:0000256" key="1">
    <source>
        <dbReference type="SAM" id="Phobius"/>
    </source>
</evidence>
<dbReference type="EMBL" id="BQNJ01000001">
    <property type="protein sequence ID" value="GKG98474.1"/>
    <property type="molecule type" value="Genomic_DNA"/>
</dbReference>
<reference evidence="3" key="1">
    <citation type="submission" date="2022-01" db="EMBL/GenBank/DDBJ databases">
        <title>Novel bile acid biosynthetic pathways are enriched in the microbiome of centenarians.</title>
        <authorList>
            <person name="Sato Y."/>
            <person name="Atarashi K."/>
            <person name="Plichta R.D."/>
            <person name="Arai Y."/>
            <person name="Sasajima S."/>
            <person name="Kearney M.S."/>
            <person name="Suda W."/>
            <person name="Takeshita K."/>
            <person name="Sasaki T."/>
            <person name="Okamoto S."/>
            <person name="Skelly N.A."/>
            <person name="Okamura Y."/>
            <person name="Vlamakis H."/>
            <person name="Li Y."/>
            <person name="Tanoue T."/>
            <person name="Takei H."/>
            <person name="Nittono H."/>
            <person name="Narushima S."/>
            <person name="Irie J."/>
            <person name="Itoh H."/>
            <person name="Moriya K."/>
            <person name="Sugiura Y."/>
            <person name="Suematsu M."/>
            <person name="Moritoki N."/>
            <person name="Shibata S."/>
            <person name="Littman R.D."/>
            <person name="Fischbach A.M."/>
            <person name="Uwamino Y."/>
            <person name="Inoue T."/>
            <person name="Honda A."/>
            <person name="Hattori M."/>
            <person name="Murai T."/>
            <person name="Xavier J.R."/>
            <person name="Hirose N."/>
            <person name="Honda K."/>
        </authorList>
    </citation>
    <scope>NUCLEOTIDE SEQUENCE</scope>
    <source>
        <strain evidence="3">CE91-St55</strain>
    </source>
</reference>
<dbReference type="PROSITE" id="PS50006">
    <property type="entry name" value="FHA_DOMAIN"/>
    <property type="match status" value="1"/>
</dbReference>